<sequence length="437" mass="47794">MASTQWSSMGFKRARNVDDDGDDTSIGSRPSSPLDSMQVDDNDVYKYDEYVRGYEKEAVTVDTKIPSSNKGFGMLMKLGWVEGQGLGVTGDGRVDPIPFHVKQDMTGLGKYGQDARMIETTVSQRRELASERFLKESDDQRAEREDSVARRAYIQSEVTETLRPFYCAVCEKQFQNVAQYDEHCNSYAHHHKIRFKEMQSSERAKANSQEVVEKRREKERKREDKELRKAAKAAGVKLTTITPVVSMVGTTQNAVVTTPTPGIEPAPAPLEKKSGFTSGGWSTVSSSSSGGGFKKSGWTAVSSSLKPPSPHPPPPPEPPHVTPIPPPPTASTPGFRSGGWTTLEGPPSASTPNRPLTPNVYHSTPPQHPNPPPLEPIPIPSLPEPSTSGLKPIPIVGNPTYIQPQPTPQPVRNSSVSKRAEASRSGWQNFSRGGSRR</sequence>
<name>A0ACB6Z648_THEGA</name>
<gene>
    <name evidence="1" type="ORF">BDM02DRAFT_3120922</name>
</gene>
<organism evidence="1 2">
    <name type="scientific">Thelephora ganbajun</name>
    <name type="common">Ganba fungus</name>
    <dbReference type="NCBI Taxonomy" id="370292"/>
    <lineage>
        <taxon>Eukaryota</taxon>
        <taxon>Fungi</taxon>
        <taxon>Dikarya</taxon>
        <taxon>Basidiomycota</taxon>
        <taxon>Agaricomycotina</taxon>
        <taxon>Agaricomycetes</taxon>
        <taxon>Thelephorales</taxon>
        <taxon>Thelephoraceae</taxon>
        <taxon>Thelephora</taxon>
    </lineage>
</organism>
<reference evidence="1" key="1">
    <citation type="submission" date="2019-10" db="EMBL/GenBank/DDBJ databases">
        <authorList>
            <consortium name="DOE Joint Genome Institute"/>
            <person name="Kuo A."/>
            <person name="Miyauchi S."/>
            <person name="Kiss E."/>
            <person name="Drula E."/>
            <person name="Kohler A."/>
            <person name="Sanchez-Garcia M."/>
            <person name="Andreopoulos B."/>
            <person name="Barry K.W."/>
            <person name="Bonito G."/>
            <person name="Buee M."/>
            <person name="Carver A."/>
            <person name="Chen C."/>
            <person name="Cichocki N."/>
            <person name="Clum A."/>
            <person name="Culley D."/>
            <person name="Crous P.W."/>
            <person name="Fauchery L."/>
            <person name="Girlanda M."/>
            <person name="Hayes R."/>
            <person name="Keri Z."/>
            <person name="Labutti K."/>
            <person name="Lipzen A."/>
            <person name="Lombard V."/>
            <person name="Magnuson J."/>
            <person name="Maillard F."/>
            <person name="Morin E."/>
            <person name="Murat C."/>
            <person name="Nolan M."/>
            <person name="Ohm R."/>
            <person name="Pangilinan J."/>
            <person name="Pereira M."/>
            <person name="Perotto S."/>
            <person name="Peter M."/>
            <person name="Riley R."/>
            <person name="Sitrit Y."/>
            <person name="Stielow B."/>
            <person name="Szollosi G."/>
            <person name="Zifcakova L."/>
            <person name="Stursova M."/>
            <person name="Spatafora J.W."/>
            <person name="Tedersoo L."/>
            <person name="Vaario L.-M."/>
            <person name="Yamada A."/>
            <person name="Yan M."/>
            <person name="Wang P."/>
            <person name="Xu J."/>
            <person name="Bruns T."/>
            <person name="Baldrian P."/>
            <person name="Vilgalys R."/>
            <person name="Henrissat B."/>
            <person name="Grigoriev I.V."/>
            <person name="Hibbett D."/>
            <person name="Nagy L.G."/>
            <person name="Martin F.M."/>
        </authorList>
    </citation>
    <scope>NUCLEOTIDE SEQUENCE</scope>
    <source>
        <strain evidence="1">P2</strain>
    </source>
</reference>
<evidence type="ECO:0000313" key="2">
    <source>
        <dbReference type="Proteomes" id="UP000886501"/>
    </source>
</evidence>
<keyword evidence="2" id="KW-1185">Reference proteome</keyword>
<reference evidence="1" key="2">
    <citation type="journal article" date="2020" name="Nat. Commun.">
        <title>Large-scale genome sequencing of mycorrhizal fungi provides insights into the early evolution of symbiotic traits.</title>
        <authorList>
            <person name="Miyauchi S."/>
            <person name="Kiss E."/>
            <person name="Kuo A."/>
            <person name="Drula E."/>
            <person name="Kohler A."/>
            <person name="Sanchez-Garcia M."/>
            <person name="Morin E."/>
            <person name="Andreopoulos B."/>
            <person name="Barry K.W."/>
            <person name="Bonito G."/>
            <person name="Buee M."/>
            <person name="Carver A."/>
            <person name="Chen C."/>
            <person name="Cichocki N."/>
            <person name="Clum A."/>
            <person name="Culley D."/>
            <person name="Crous P.W."/>
            <person name="Fauchery L."/>
            <person name="Girlanda M."/>
            <person name="Hayes R.D."/>
            <person name="Keri Z."/>
            <person name="LaButti K."/>
            <person name="Lipzen A."/>
            <person name="Lombard V."/>
            <person name="Magnuson J."/>
            <person name="Maillard F."/>
            <person name="Murat C."/>
            <person name="Nolan M."/>
            <person name="Ohm R.A."/>
            <person name="Pangilinan J."/>
            <person name="Pereira M.F."/>
            <person name="Perotto S."/>
            <person name="Peter M."/>
            <person name="Pfister S."/>
            <person name="Riley R."/>
            <person name="Sitrit Y."/>
            <person name="Stielow J.B."/>
            <person name="Szollosi G."/>
            <person name="Zifcakova L."/>
            <person name="Stursova M."/>
            <person name="Spatafora J.W."/>
            <person name="Tedersoo L."/>
            <person name="Vaario L.M."/>
            <person name="Yamada A."/>
            <person name="Yan M."/>
            <person name="Wang P."/>
            <person name="Xu J."/>
            <person name="Bruns T."/>
            <person name="Baldrian P."/>
            <person name="Vilgalys R."/>
            <person name="Dunand C."/>
            <person name="Henrissat B."/>
            <person name="Grigoriev I.V."/>
            <person name="Hibbett D."/>
            <person name="Nagy L.G."/>
            <person name="Martin F.M."/>
        </authorList>
    </citation>
    <scope>NUCLEOTIDE SEQUENCE</scope>
    <source>
        <strain evidence="1">P2</strain>
    </source>
</reference>
<dbReference type="EMBL" id="MU118108">
    <property type="protein sequence ID" value="KAF9645014.1"/>
    <property type="molecule type" value="Genomic_DNA"/>
</dbReference>
<evidence type="ECO:0000313" key="1">
    <source>
        <dbReference type="EMBL" id="KAF9645014.1"/>
    </source>
</evidence>
<proteinExistence type="predicted"/>
<dbReference type="Proteomes" id="UP000886501">
    <property type="component" value="Unassembled WGS sequence"/>
</dbReference>
<comment type="caution">
    <text evidence="1">The sequence shown here is derived from an EMBL/GenBank/DDBJ whole genome shotgun (WGS) entry which is preliminary data.</text>
</comment>
<protein>
    <submittedName>
        <fullName evidence="1">Uncharacterized protein</fullName>
    </submittedName>
</protein>
<accession>A0ACB6Z648</accession>